<dbReference type="RefSeq" id="WP_074205928.1">
    <property type="nucleotide sequence ID" value="NZ_FSQW01000002.1"/>
</dbReference>
<organism evidence="4 5">
    <name type="scientific">Parasphingorhabdus marina DSM 22363</name>
    <dbReference type="NCBI Taxonomy" id="1123272"/>
    <lineage>
        <taxon>Bacteria</taxon>
        <taxon>Pseudomonadati</taxon>
        <taxon>Pseudomonadota</taxon>
        <taxon>Alphaproteobacteria</taxon>
        <taxon>Sphingomonadales</taxon>
        <taxon>Sphingomonadaceae</taxon>
        <taxon>Parasphingorhabdus</taxon>
    </lineage>
</organism>
<dbReference type="AlphaFoldDB" id="A0A1N6GUJ5"/>
<protein>
    <submittedName>
        <fullName evidence="4">Uncharacterized protein</fullName>
    </submittedName>
</protein>
<name>A0A1N6GUJ5_9SPHN</name>
<evidence type="ECO:0000256" key="3">
    <source>
        <dbReference type="SAM" id="Phobius"/>
    </source>
</evidence>
<evidence type="ECO:0000256" key="1">
    <source>
        <dbReference type="SAM" id="Coils"/>
    </source>
</evidence>
<dbReference type="Proteomes" id="UP000185192">
    <property type="component" value="Unassembled WGS sequence"/>
</dbReference>
<feature type="transmembrane region" description="Helical" evidence="3">
    <location>
        <begin position="12"/>
        <end position="34"/>
    </location>
</feature>
<evidence type="ECO:0000313" key="5">
    <source>
        <dbReference type="Proteomes" id="UP000185192"/>
    </source>
</evidence>
<dbReference type="EMBL" id="FSQW01000002">
    <property type="protein sequence ID" value="SIO11193.1"/>
    <property type="molecule type" value="Genomic_DNA"/>
</dbReference>
<keyword evidence="3" id="KW-0812">Transmembrane</keyword>
<reference evidence="5" key="1">
    <citation type="submission" date="2016-11" db="EMBL/GenBank/DDBJ databases">
        <authorList>
            <person name="Varghese N."/>
            <person name="Submissions S."/>
        </authorList>
    </citation>
    <scope>NUCLEOTIDE SEQUENCE [LARGE SCALE GENOMIC DNA]</scope>
    <source>
        <strain evidence="5">DSM 22363</strain>
    </source>
</reference>
<feature type="region of interest" description="Disordered" evidence="2">
    <location>
        <begin position="147"/>
        <end position="171"/>
    </location>
</feature>
<accession>A0A1N6GUJ5</accession>
<dbReference type="STRING" id="1123272.SAMN02745824_2990"/>
<dbReference type="OrthoDB" id="7391128at2"/>
<feature type="coiled-coil region" evidence="1">
    <location>
        <begin position="31"/>
        <end position="58"/>
    </location>
</feature>
<proteinExistence type="predicted"/>
<keyword evidence="5" id="KW-1185">Reference proteome</keyword>
<keyword evidence="1" id="KW-0175">Coiled coil</keyword>
<keyword evidence="3" id="KW-0472">Membrane</keyword>
<evidence type="ECO:0000313" key="4">
    <source>
        <dbReference type="EMBL" id="SIO11193.1"/>
    </source>
</evidence>
<keyword evidence="3" id="KW-1133">Transmembrane helix</keyword>
<evidence type="ECO:0000256" key="2">
    <source>
        <dbReference type="SAM" id="MobiDB-lite"/>
    </source>
</evidence>
<gene>
    <name evidence="4" type="ORF">SAMN02745824_2990</name>
</gene>
<sequence length="201" mass="22077">MKLAAKRLEGIGWLMLVCLVAILLYPLSLSVASLRSDLARTDQKIVSVKREIRYLETEFGARANLRQLEEWNKLEYGYVAPKAAQYLEGERALANLGGEPARKPVKIAVVNAMDEVQPAGIIGSVFATASAKTLPVDTEQTLEIEVSETQEATDSSPPAELTPRNNRTERVASIENKLLDDGLIKDLTVKADRERTRSNGG</sequence>